<keyword evidence="1" id="KW-0479">Metal-binding</keyword>
<dbReference type="SUPFAM" id="SSF53927">
    <property type="entry name" value="Cytidine deaminase-like"/>
    <property type="match status" value="1"/>
</dbReference>
<dbReference type="GO" id="GO:0052717">
    <property type="term" value="F:tRNA-specific adenosine-34 deaminase activity"/>
    <property type="evidence" value="ECO:0007669"/>
    <property type="project" value="UniProtKB-EC"/>
</dbReference>
<dbReference type="InterPro" id="IPR016193">
    <property type="entry name" value="Cytidine_deaminase-like"/>
</dbReference>
<keyword evidence="2" id="KW-0862">Zinc</keyword>
<gene>
    <name evidence="4" type="ORF">METZ01_LOCUS193549</name>
</gene>
<protein>
    <recommendedName>
        <fullName evidence="3">CMP/dCMP-type deaminase domain-containing protein</fullName>
    </recommendedName>
</protein>
<feature type="domain" description="CMP/dCMP-type deaminase" evidence="3">
    <location>
        <begin position="13"/>
        <end position="131"/>
    </location>
</feature>
<dbReference type="GO" id="GO:0002100">
    <property type="term" value="P:tRNA wobble adenosine to inosine editing"/>
    <property type="evidence" value="ECO:0007669"/>
    <property type="project" value="InterPro"/>
</dbReference>
<dbReference type="InterPro" id="IPR002125">
    <property type="entry name" value="CMP_dCMP_dom"/>
</dbReference>
<dbReference type="PROSITE" id="PS00903">
    <property type="entry name" value="CYT_DCMP_DEAMINASES_1"/>
    <property type="match status" value="1"/>
</dbReference>
<evidence type="ECO:0000313" key="4">
    <source>
        <dbReference type="EMBL" id="SVB40695.1"/>
    </source>
</evidence>
<sequence length="162" mass="17733">VVAINITRWSDLMNHNDYMQIALDELHAGVKSGLNPVGSIIVRHKDGEIIGRGKNLVPIHNDPTAHAEVIAIRQACDHIGMSKLADCTLYTTLEPCPMCCWAILTAGIEHLVLGARLTVIKKVNYGDYTVENLVAMTNADITITTGIREEECTGLRSAWELA</sequence>
<dbReference type="GO" id="GO:0008270">
    <property type="term" value="F:zinc ion binding"/>
    <property type="evidence" value="ECO:0007669"/>
    <property type="project" value="InterPro"/>
</dbReference>
<dbReference type="AlphaFoldDB" id="A0A382DR49"/>
<reference evidence="4" key="1">
    <citation type="submission" date="2018-05" db="EMBL/GenBank/DDBJ databases">
        <authorList>
            <person name="Lanie J.A."/>
            <person name="Ng W.-L."/>
            <person name="Kazmierczak K.M."/>
            <person name="Andrzejewski T.M."/>
            <person name="Davidsen T.M."/>
            <person name="Wayne K.J."/>
            <person name="Tettelin H."/>
            <person name="Glass J.I."/>
            <person name="Rusch D."/>
            <person name="Podicherti R."/>
            <person name="Tsui H.-C.T."/>
            <person name="Winkler M.E."/>
        </authorList>
    </citation>
    <scope>NUCLEOTIDE SEQUENCE</scope>
</reference>
<evidence type="ECO:0000256" key="1">
    <source>
        <dbReference type="ARBA" id="ARBA00022723"/>
    </source>
</evidence>
<dbReference type="Gene3D" id="3.40.140.10">
    <property type="entry name" value="Cytidine Deaminase, domain 2"/>
    <property type="match status" value="1"/>
</dbReference>
<dbReference type="Pfam" id="PF00383">
    <property type="entry name" value="dCMP_cyt_deam_1"/>
    <property type="match status" value="1"/>
</dbReference>
<evidence type="ECO:0000259" key="3">
    <source>
        <dbReference type="PROSITE" id="PS51747"/>
    </source>
</evidence>
<proteinExistence type="predicted"/>
<organism evidence="4">
    <name type="scientific">marine metagenome</name>
    <dbReference type="NCBI Taxonomy" id="408172"/>
    <lineage>
        <taxon>unclassified sequences</taxon>
        <taxon>metagenomes</taxon>
        <taxon>ecological metagenomes</taxon>
    </lineage>
</organism>
<dbReference type="PANTHER" id="PTHR11079">
    <property type="entry name" value="CYTOSINE DEAMINASE FAMILY MEMBER"/>
    <property type="match status" value="1"/>
</dbReference>
<dbReference type="CDD" id="cd01285">
    <property type="entry name" value="nucleoside_deaminase"/>
    <property type="match status" value="1"/>
</dbReference>
<accession>A0A382DR49</accession>
<dbReference type="PROSITE" id="PS51747">
    <property type="entry name" value="CYT_DCMP_DEAMINASES_2"/>
    <property type="match status" value="1"/>
</dbReference>
<evidence type="ECO:0000256" key="2">
    <source>
        <dbReference type="ARBA" id="ARBA00022833"/>
    </source>
</evidence>
<dbReference type="EMBL" id="UINC01040600">
    <property type="protein sequence ID" value="SVB40695.1"/>
    <property type="molecule type" value="Genomic_DNA"/>
</dbReference>
<dbReference type="PANTHER" id="PTHR11079:SF162">
    <property type="entry name" value="RIBOFLAVIN BIOSYNTHESIS PROTEIN PYRD, CHLOROPLASTIC"/>
    <property type="match status" value="1"/>
</dbReference>
<dbReference type="InterPro" id="IPR016192">
    <property type="entry name" value="APOBEC/CMP_deaminase_Zn-bd"/>
</dbReference>
<name>A0A382DR49_9ZZZZ</name>
<feature type="non-terminal residue" evidence="4">
    <location>
        <position position="1"/>
    </location>
</feature>